<evidence type="ECO:0000313" key="6">
    <source>
        <dbReference type="EMBL" id="KAG5280305.1"/>
    </source>
</evidence>
<protein>
    <recommendedName>
        <fullName evidence="5">AIG1-type G domain-containing protein</fullName>
    </recommendedName>
</protein>
<dbReference type="GO" id="GO:0005525">
    <property type="term" value="F:GTP binding"/>
    <property type="evidence" value="ECO:0007669"/>
    <property type="project" value="UniProtKB-KW"/>
</dbReference>
<organism evidence="6 7">
    <name type="scientific">Alosa alosa</name>
    <name type="common">allis shad</name>
    <dbReference type="NCBI Taxonomy" id="278164"/>
    <lineage>
        <taxon>Eukaryota</taxon>
        <taxon>Metazoa</taxon>
        <taxon>Chordata</taxon>
        <taxon>Craniata</taxon>
        <taxon>Vertebrata</taxon>
        <taxon>Euteleostomi</taxon>
        <taxon>Actinopterygii</taxon>
        <taxon>Neopterygii</taxon>
        <taxon>Teleostei</taxon>
        <taxon>Clupei</taxon>
        <taxon>Clupeiformes</taxon>
        <taxon>Clupeoidei</taxon>
        <taxon>Clupeidae</taxon>
        <taxon>Alosa</taxon>
    </lineage>
</organism>
<dbReference type="Pfam" id="PF04548">
    <property type="entry name" value="AIG1"/>
    <property type="match status" value="2"/>
</dbReference>
<sequence>MFAAELSMATAETGDEDDLNSQRSHSPDGNRPNFSELRIVLLGNSWAERSSVGNFILGKTVYKPDEQVQCCLPAKEKLKEKEILFINTPDLLHPDISEDKLRQLKDHCVMLSDPGPHLFLLVLQPEEFTEQHKLRLEFFLKLFSDRSFHHSLVLISTFREKSSGLVGKYLQHPLIGQMIRKCNKWLLWQKNVRHLELFTMMDLIVKENDGNHVKPMDATFYSQKTYESLKQGEVGNAGWYPVLGLKSIMDSAKGIMGWAKPTYTPVGSTVNQLPLRIVLLGKSENKKSRLSHFITGDGGLHGQKLIKRCIASCGEWRGRSVTVVRTPDIFSWPEQTVRAEMKRCTNLCFPGPNVLLLLVKPSEFNTSNKTK</sequence>
<keyword evidence="3" id="KW-0342">GTP-binding</keyword>
<keyword evidence="2" id="KW-0547">Nucleotide-binding</keyword>
<dbReference type="Proteomes" id="UP000823561">
    <property type="component" value="Chromosome 6"/>
</dbReference>
<dbReference type="AlphaFoldDB" id="A0AAV6GZJ5"/>
<feature type="region of interest" description="Disordered" evidence="4">
    <location>
        <begin position="1"/>
        <end position="31"/>
    </location>
</feature>
<feature type="domain" description="AIG1-type G" evidence="5">
    <location>
        <begin position="37"/>
        <end position="191"/>
    </location>
</feature>
<evidence type="ECO:0000256" key="1">
    <source>
        <dbReference type="ARBA" id="ARBA00008535"/>
    </source>
</evidence>
<keyword evidence="7" id="KW-1185">Reference proteome</keyword>
<feature type="non-terminal residue" evidence="6">
    <location>
        <position position="371"/>
    </location>
</feature>
<evidence type="ECO:0000313" key="7">
    <source>
        <dbReference type="Proteomes" id="UP000823561"/>
    </source>
</evidence>
<evidence type="ECO:0000259" key="5">
    <source>
        <dbReference type="Pfam" id="PF04548"/>
    </source>
</evidence>
<proteinExistence type="inferred from homology"/>
<dbReference type="SUPFAM" id="SSF52540">
    <property type="entry name" value="P-loop containing nucleoside triphosphate hydrolases"/>
    <property type="match status" value="1"/>
</dbReference>
<gene>
    <name evidence="6" type="ORF">AALO_G00087490</name>
</gene>
<dbReference type="PANTHER" id="PTHR10903">
    <property type="entry name" value="GTPASE, IMAP FAMILY MEMBER-RELATED"/>
    <property type="match status" value="1"/>
</dbReference>
<feature type="domain" description="AIG1-type G" evidence="5">
    <location>
        <begin position="275"/>
        <end position="366"/>
    </location>
</feature>
<evidence type="ECO:0000256" key="3">
    <source>
        <dbReference type="ARBA" id="ARBA00023134"/>
    </source>
</evidence>
<reference evidence="6" key="1">
    <citation type="submission" date="2020-10" db="EMBL/GenBank/DDBJ databases">
        <title>Chromosome-scale genome assembly of the Allis shad, Alosa alosa.</title>
        <authorList>
            <person name="Margot Z."/>
            <person name="Christophe K."/>
            <person name="Cabau C."/>
            <person name="Louis A."/>
            <person name="Berthelot C."/>
            <person name="Parey E."/>
            <person name="Roest Crollius H."/>
            <person name="Montfort J."/>
            <person name="Robinson-Rechavi M."/>
            <person name="Bucao C."/>
            <person name="Bouchez O."/>
            <person name="Gislard M."/>
            <person name="Lluch J."/>
            <person name="Milhes M."/>
            <person name="Lampietro C."/>
            <person name="Lopez Roques C."/>
            <person name="Donnadieu C."/>
            <person name="Braasch I."/>
            <person name="Desvignes T."/>
            <person name="Postlethwait J."/>
            <person name="Bobe J."/>
            <person name="Guiguen Y."/>
        </authorList>
    </citation>
    <scope>NUCLEOTIDE SEQUENCE</scope>
    <source>
        <strain evidence="6">M-15738</strain>
        <tissue evidence="6">Blood</tissue>
    </source>
</reference>
<comment type="similarity">
    <text evidence="1">Belongs to the TRAFAC class TrmE-Era-EngA-EngB-Septin-like GTPase superfamily. AIG1/Toc34/Toc159-like paraseptin GTPase family. IAN subfamily.</text>
</comment>
<dbReference type="EMBL" id="JADWDJ010000006">
    <property type="protein sequence ID" value="KAG5280305.1"/>
    <property type="molecule type" value="Genomic_DNA"/>
</dbReference>
<evidence type="ECO:0000256" key="4">
    <source>
        <dbReference type="SAM" id="MobiDB-lite"/>
    </source>
</evidence>
<dbReference type="InterPro" id="IPR006703">
    <property type="entry name" value="G_AIG1"/>
</dbReference>
<dbReference type="InterPro" id="IPR027417">
    <property type="entry name" value="P-loop_NTPase"/>
</dbReference>
<dbReference type="Gene3D" id="3.40.50.300">
    <property type="entry name" value="P-loop containing nucleotide triphosphate hydrolases"/>
    <property type="match status" value="2"/>
</dbReference>
<dbReference type="InterPro" id="IPR045058">
    <property type="entry name" value="GIMA/IAN/Toc"/>
</dbReference>
<name>A0AAV6GZJ5_9TELE</name>
<evidence type="ECO:0000256" key="2">
    <source>
        <dbReference type="ARBA" id="ARBA00022741"/>
    </source>
</evidence>
<comment type="caution">
    <text evidence="6">The sequence shown here is derived from an EMBL/GenBank/DDBJ whole genome shotgun (WGS) entry which is preliminary data.</text>
</comment>
<dbReference type="PANTHER" id="PTHR10903:SF170">
    <property type="entry name" value="GTPASE IMAP FAMILY MEMBER 7"/>
    <property type="match status" value="1"/>
</dbReference>
<accession>A0AAV6GZJ5</accession>